<proteinExistence type="predicted"/>
<dbReference type="SUPFAM" id="SSF51430">
    <property type="entry name" value="NAD(P)-linked oxidoreductase"/>
    <property type="match status" value="1"/>
</dbReference>
<sequence>MKLGSSNLKVSKLSLGAMGFGSHSWRKWVLEAEQAKPVIERSLALGINFFDTCDFYSLGESERILGDVLRGVPRHEVVIATKVGNPMHPHANGRGYSRKHIFEAVDASLKRLSTDYIDLYQTHIWDNSTNVEELMEVFADVVRSGKVLYVGATTMPAWTFCTATHIAHQRNLPPLISMQCEYNPCHRESEREMIPFCRANNIAVIPFSPIARGFLSANRQKVKTVRTETDDYGQQLYGRPVDYRIFQAVDQVAGNRGISPSQVALAWTMSKPGVTAPIFGATDVKQVEEAVAALSVKLTAEEIQAIDAAYESRPIHASGH</sequence>
<dbReference type="GO" id="GO:0016491">
    <property type="term" value="F:oxidoreductase activity"/>
    <property type="evidence" value="ECO:0007669"/>
    <property type="project" value="UniProtKB-KW"/>
</dbReference>
<feature type="domain" description="NADP-dependent oxidoreductase" evidence="2">
    <location>
        <begin position="12"/>
        <end position="310"/>
    </location>
</feature>
<organism evidence="3 4">
    <name type="scientific">Dongia soli</name>
    <dbReference type="NCBI Taxonomy" id="600628"/>
    <lineage>
        <taxon>Bacteria</taxon>
        <taxon>Pseudomonadati</taxon>
        <taxon>Pseudomonadota</taxon>
        <taxon>Alphaproteobacteria</taxon>
        <taxon>Rhodospirillales</taxon>
        <taxon>Dongiaceae</taxon>
        <taxon>Dongia</taxon>
    </lineage>
</organism>
<dbReference type="EC" id="1.1.1.-" evidence="3"/>
<comment type="caution">
    <text evidence="3">The sequence shown here is derived from an EMBL/GenBank/DDBJ whole genome shotgun (WGS) entry which is preliminary data.</text>
</comment>
<dbReference type="EMBL" id="JAXCLW010000004">
    <property type="protein sequence ID" value="MDY0884385.1"/>
    <property type="molecule type" value="Genomic_DNA"/>
</dbReference>
<reference evidence="3 4" key="1">
    <citation type="journal article" date="2016" name="Antonie Van Leeuwenhoek">
        <title>Dongia soli sp. nov., isolated from soil from Dokdo, Korea.</title>
        <authorList>
            <person name="Kim D.U."/>
            <person name="Lee H."/>
            <person name="Kim H."/>
            <person name="Kim S.G."/>
            <person name="Ka J.O."/>
        </authorList>
    </citation>
    <scope>NUCLEOTIDE SEQUENCE [LARGE SCALE GENOMIC DNA]</scope>
    <source>
        <strain evidence="3 4">D78</strain>
    </source>
</reference>
<accession>A0ABU5EE93</accession>
<evidence type="ECO:0000313" key="4">
    <source>
        <dbReference type="Proteomes" id="UP001279642"/>
    </source>
</evidence>
<name>A0ABU5EE93_9PROT</name>
<keyword evidence="4" id="KW-1185">Reference proteome</keyword>
<dbReference type="InterPro" id="IPR050523">
    <property type="entry name" value="AKR_Detox_Biosynth"/>
</dbReference>
<dbReference type="Gene3D" id="3.20.20.100">
    <property type="entry name" value="NADP-dependent oxidoreductase domain"/>
    <property type="match status" value="1"/>
</dbReference>
<dbReference type="InterPro" id="IPR023210">
    <property type="entry name" value="NADP_OxRdtase_dom"/>
</dbReference>
<dbReference type="Proteomes" id="UP001279642">
    <property type="component" value="Unassembled WGS sequence"/>
</dbReference>
<dbReference type="InterPro" id="IPR036812">
    <property type="entry name" value="NAD(P)_OxRdtase_dom_sf"/>
</dbReference>
<evidence type="ECO:0000256" key="1">
    <source>
        <dbReference type="ARBA" id="ARBA00023002"/>
    </source>
</evidence>
<gene>
    <name evidence="3" type="ORF">SMD27_16190</name>
</gene>
<dbReference type="PANTHER" id="PTHR43364:SF4">
    <property type="entry name" value="NAD(P)-LINKED OXIDOREDUCTASE SUPERFAMILY PROTEIN"/>
    <property type="match status" value="1"/>
</dbReference>
<protein>
    <submittedName>
        <fullName evidence="3">Aldo/keto reductase</fullName>
        <ecNumber evidence="3">1.1.1.-</ecNumber>
    </submittedName>
</protein>
<keyword evidence="1 3" id="KW-0560">Oxidoreductase</keyword>
<dbReference type="Pfam" id="PF00248">
    <property type="entry name" value="Aldo_ket_red"/>
    <property type="match status" value="1"/>
</dbReference>
<evidence type="ECO:0000313" key="3">
    <source>
        <dbReference type="EMBL" id="MDY0884385.1"/>
    </source>
</evidence>
<dbReference type="PANTHER" id="PTHR43364">
    <property type="entry name" value="NADH-SPECIFIC METHYLGLYOXAL REDUCTASE-RELATED"/>
    <property type="match status" value="1"/>
</dbReference>
<dbReference type="CDD" id="cd19079">
    <property type="entry name" value="AKR_EcYajO-like"/>
    <property type="match status" value="1"/>
</dbReference>
<dbReference type="RefSeq" id="WP_320509560.1">
    <property type="nucleotide sequence ID" value="NZ_JAXCLW010000004.1"/>
</dbReference>
<evidence type="ECO:0000259" key="2">
    <source>
        <dbReference type="Pfam" id="PF00248"/>
    </source>
</evidence>